<organism evidence="6 7">
    <name type="scientific">Pedobacter hiemivivus</name>
    <dbReference type="NCBI Taxonomy" id="2530454"/>
    <lineage>
        <taxon>Bacteria</taxon>
        <taxon>Pseudomonadati</taxon>
        <taxon>Bacteroidota</taxon>
        <taxon>Sphingobacteriia</taxon>
        <taxon>Sphingobacteriales</taxon>
        <taxon>Sphingobacteriaceae</taxon>
        <taxon>Pedobacter</taxon>
    </lineage>
</organism>
<dbReference type="GO" id="GO:0017004">
    <property type="term" value="P:cytochrome complex assembly"/>
    <property type="evidence" value="ECO:0007669"/>
    <property type="project" value="UniProtKB-KW"/>
</dbReference>
<comment type="caution">
    <text evidence="6">The sequence shown here is derived from an EMBL/GenBank/DDBJ whole genome shotgun (WGS) entry which is preliminary data.</text>
</comment>
<evidence type="ECO:0000256" key="2">
    <source>
        <dbReference type="ARBA" id="ARBA00022748"/>
    </source>
</evidence>
<evidence type="ECO:0000313" key="6">
    <source>
        <dbReference type="EMBL" id="TKC63797.1"/>
    </source>
</evidence>
<dbReference type="PANTHER" id="PTHR42852:SF6">
    <property type="entry name" value="THIOL:DISULFIDE INTERCHANGE PROTEIN DSBE"/>
    <property type="match status" value="1"/>
</dbReference>
<sequence>MKSLIIAASFTLLFSGMVFGHGLRPGIPVPEQKESLAVDTLKRRILKAWNSELFWKGDISLENFEKEVLNCREKAAVLIKEQPSKANENKVFADFAELSARRNFLRNQKGRSVVPKSFYDLLDILSIDDPLFQNKETSEFSNFFNAYVAMLHYRLGKPEPTMYDQSKYALNHLKNEELKTDFVGRNIFSSNNYHMMGTEMVELIRDVNKLSKDETFKKKVNEQLALYSPIMAGKPAPDFELPDQHGKMVKLSHFKGKAVIIDMWATWCSVCIKEMPYFDAFKKEMKDRKDVVFMTIGWEQPDAIPKWRKFVEEKNLEGIQLISERKKNETDNRDNLEQKLMLNVMPRYIFIDKQGKFVDSYGPYPSKPGFKEMLLKTIAKN</sequence>
<dbReference type="InterPro" id="IPR036249">
    <property type="entry name" value="Thioredoxin-like_sf"/>
</dbReference>
<evidence type="ECO:0000259" key="5">
    <source>
        <dbReference type="PROSITE" id="PS51352"/>
    </source>
</evidence>
<dbReference type="GO" id="GO:0030313">
    <property type="term" value="C:cell envelope"/>
    <property type="evidence" value="ECO:0007669"/>
    <property type="project" value="UniProtKB-SubCell"/>
</dbReference>
<gene>
    <name evidence="6" type="ORF">FBD94_05480</name>
</gene>
<dbReference type="PANTHER" id="PTHR42852">
    <property type="entry name" value="THIOL:DISULFIDE INTERCHANGE PROTEIN DSBE"/>
    <property type="match status" value="1"/>
</dbReference>
<name>A0A4U1GHS0_9SPHI</name>
<dbReference type="EMBL" id="SWDX01000002">
    <property type="protein sequence ID" value="TKC63797.1"/>
    <property type="molecule type" value="Genomic_DNA"/>
</dbReference>
<dbReference type="RefSeq" id="WP_136879416.1">
    <property type="nucleotide sequence ID" value="NZ_SWDX01000002.1"/>
</dbReference>
<accession>A0A4U1GHS0</accession>
<dbReference type="AlphaFoldDB" id="A0A4U1GHS0"/>
<dbReference type="GO" id="GO:0016491">
    <property type="term" value="F:oxidoreductase activity"/>
    <property type="evidence" value="ECO:0007669"/>
    <property type="project" value="InterPro"/>
</dbReference>
<keyword evidence="3" id="KW-1015">Disulfide bond</keyword>
<dbReference type="SUPFAM" id="SSF52833">
    <property type="entry name" value="Thioredoxin-like"/>
    <property type="match status" value="1"/>
</dbReference>
<feature type="domain" description="Thioredoxin" evidence="5">
    <location>
        <begin position="230"/>
        <end position="381"/>
    </location>
</feature>
<reference evidence="6 7" key="1">
    <citation type="submission" date="2019-04" db="EMBL/GenBank/DDBJ databases">
        <title>Pedobacter sp. RP-1-16 sp. nov., isolated from Arctic soil.</title>
        <authorList>
            <person name="Dahal R.H."/>
            <person name="Kim D.-U."/>
        </authorList>
    </citation>
    <scope>NUCLEOTIDE SEQUENCE [LARGE SCALE GENOMIC DNA]</scope>
    <source>
        <strain evidence="6 7">RP-1-16</strain>
    </source>
</reference>
<protein>
    <submittedName>
        <fullName evidence="6">TlpA family protein disulfide reductase</fullName>
    </submittedName>
</protein>
<dbReference type="PROSITE" id="PS51352">
    <property type="entry name" value="THIOREDOXIN_2"/>
    <property type="match status" value="1"/>
</dbReference>
<evidence type="ECO:0000313" key="7">
    <source>
        <dbReference type="Proteomes" id="UP000309594"/>
    </source>
</evidence>
<proteinExistence type="predicted"/>
<dbReference type="InterPro" id="IPR013766">
    <property type="entry name" value="Thioredoxin_domain"/>
</dbReference>
<dbReference type="Proteomes" id="UP000309594">
    <property type="component" value="Unassembled WGS sequence"/>
</dbReference>
<keyword evidence="4" id="KW-0676">Redox-active center</keyword>
<evidence type="ECO:0000256" key="3">
    <source>
        <dbReference type="ARBA" id="ARBA00023157"/>
    </source>
</evidence>
<dbReference type="Gene3D" id="3.40.30.10">
    <property type="entry name" value="Glutaredoxin"/>
    <property type="match status" value="1"/>
</dbReference>
<dbReference type="InterPro" id="IPR013740">
    <property type="entry name" value="Redoxin"/>
</dbReference>
<evidence type="ECO:0000256" key="4">
    <source>
        <dbReference type="ARBA" id="ARBA00023284"/>
    </source>
</evidence>
<dbReference type="InterPro" id="IPR050553">
    <property type="entry name" value="Thioredoxin_ResA/DsbE_sf"/>
</dbReference>
<comment type="subcellular location">
    <subcellularLocation>
        <location evidence="1">Cell envelope</location>
    </subcellularLocation>
</comment>
<evidence type="ECO:0000256" key="1">
    <source>
        <dbReference type="ARBA" id="ARBA00004196"/>
    </source>
</evidence>
<dbReference type="Pfam" id="PF08534">
    <property type="entry name" value="Redoxin"/>
    <property type="match status" value="1"/>
</dbReference>
<keyword evidence="2" id="KW-0201">Cytochrome c-type biogenesis</keyword>
<dbReference type="CDD" id="cd02966">
    <property type="entry name" value="TlpA_like_family"/>
    <property type="match status" value="1"/>
</dbReference>